<dbReference type="EnsemblMetazoa" id="PPA44431.1">
    <property type="protein sequence ID" value="PPA44431.1"/>
    <property type="gene ID" value="WBGene00282800"/>
</dbReference>
<proteinExistence type="predicted"/>
<evidence type="ECO:0000313" key="2">
    <source>
        <dbReference type="Proteomes" id="UP000005239"/>
    </source>
</evidence>
<organism evidence="1 2">
    <name type="scientific">Pristionchus pacificus</name>
    <name type="common">Parasitic nematode worm</name>
    <dbReference type="NCBI Taxonomy" id="54126"/>
    <lineage>
        <taxon>Eukaryota</taxon>
        <taxon>Metazoa</taxon>
        <taxon>Ecdysozoa</taxon>
        <taxon>Nematoda</taxon>
        <taxon>Chromadorea</taxon>
        <taxon>Rhabditida</taxon>
        <taxon>Rhabditina</taxon>
        <taxon>Diplogasteromorpha</taxon>
        <taxon>Diplogasteroidea</taxon>
        <taxon>Neodiplogasteridae</taxon>
        <taxon>Pristionchus</taxon>
    </lineage>
</organism>
<dbReference type="AlphaFoldDB" id="A0A2A6BFN6"/>
<accession>A0A2A6BFN6</accession>
<reference evidence="2" key="1">
    <citation type="journal article" date="2008" name="Nat. Genet.">
        <title>The Pristionchus pacificus genome provides a unique perspective on nematode lifestyle and parasitism.</title>
        <authorList>
            <person name="Dieterich C."/>
            <person name="Clifton S.W."/>
            <person name="Schuster L.N."/>
            <person name="Chinwalla A."/>
            <person name="Delehaunty K."/>
            <person name="Dinkelacker I."/>
            <person name="Fulton L."/>
            <person name="Fulton R."/>
            <person name="Godfrey J."/>
            <person name="Minx P."/>
            <person name="Mitreva M."/>
            <person name="Roeseler W."/>
            <person name="Tian H."/>
            <person name="Witte H."/>
            <person name="Yang S.P."/>
            <person name="Wilson R.K."/>
            <person name="Sommer R.J."/>
        </authorList>
    </citation>
    <scope>NUCLEOTIDE SEQUENCE [LARGE SCALE GENOMIC DNA]</scope>
    <source>
        <strain evidence="2">PS312</strain>
    </source>
</reference>
<name>A0A2A6BFN6_PRIPA</name>
<gene>
    <name evidence="1" type="primary">WBGene00282800</name>
</gene>
<evidence type="ECO:0000313" key="1">
    <source>
        <dbReference type="EnsemblMetazoa" id="PPA44431.1"/>
    </source>
</evidence>
<protein>
    <submittedName>
        <fullName evidence="1">Uncharacterized protein</fullName>
    </submittedName>
</protein>
<keyword evidence="2" id="KW-1185">Reference proteome</keyword>
<accession>A0A8R1V2U5</accession>
<dbReference type="Proteomes" id="UP000005239">
    <property type="component" value="Unassembled WGS sequence"/>
</dbReference>
<sequence>MRKDDFIVEAVRVSVILEYDCGNPKPKPAQRLENAGEMQDVPFSRGIMKETAIGNMLQEGGNGIKERDMTMGHQLVRLDDCGGRK</sequence>
<reference evidence="1" key="2">
    <citation type="submission" date="2022-06" db="UniProtKB">
        <authorList>
            <consortium name="EnsemblMetazoa"/>
        </authorList>
    </citation>
    <scope>IDENTIFICATION</scope>
    <source>
        <strain evidence="1">PS312</strain>
    </source>
</reference>